<dbReference type="InterPro" id="IPR035919">
    <property type="entry name" value="EAL_sf"/>
</dbReference>
<feature type="domain" description="EAL" evidence="1">
    <location>
        <begin position="275"/>
        <end position="517"/>
    </location>
</feature>
<accession>A0ABS1U522</accession>
<dbReference type="SUPFAM" id="SSF141868">
    <property type="entry name" value="EAL domain-like"/>
    <property type="match status" value="1"/>
</dbReference>
<dbReference type="InterPro" id="IPR001633">
    <property type="entry name" value="EAL_dom"/>
</dbReference>
<dbReference type="CDD" id="cd01948">
    <property type="entry name" value="EAL"/>
    <property type="match status" value="1"/>
</dbReference>
<gene>
    <name evidence="2" type="ORF">JMJ56_17120</name>
</gene>
<dbReference type="Pfam" id="PF00563">
    <property type="entry name" value="EAL"/>
    <property type="match status" value="1"/>
</dbReference>
<keyword evidence="3" id="KW-1185">Reference proteome</keyword>
<dbReference type="Proteomes" id="UP000660885">
    <property type="component" value="Unassembled WGS sequence"/>
</dbReference>
<dbReference type="InterPro" id="IPR035965">
    <property type="entry name" value="PAS-like_dom_sf"/>
</dbReference>
<evidence type="ECO:0000313" key="3">
    <source>
        <dbReference type="Proteomes" id="UP000660885"/>
    </source>
</evidence>
<dbReference type="CDD" id="cd00130">
    <property type="entry name" value="PAS"/>
    <property type="match status" value="1"/>
</dbReference>
<comment type="caution">
    <text evidence="2">The sequence shown here is derived from an EMBL/GenBank/DDBJ whole genome shotgun (WGS) entry which is preliminary data.</text>
</comment>
<dbReference type="RefSeq" id="WP_202832991.1">
    <property type="nucleotide sequence ID" value="NZ_JAETWB010000008.1"/>
</dbReference>
<name>A0ABS1U522_9PROT</name>
<organism evidence="2 3">
    <name type="scientific">Belnapia arida</name>
    <dbReference type="NCBI Taxonomy" id="2804533"/>
    <lineage>
        <taxon>Bacteria</taxon>
        <taxon>Pseudomonadati</taxon>
        <taxon>Pseudomonadota</taxon>
        <taxon>Alphaproteobacteria</taxon>
        <taxon>Acetobacterales</taxon>
        <taxon>Roseomonadaceae</taxon>
        <taxon>Belnapia</taxon>
    </lineage>
</organism>
<sequence>MSPDGVDTIAFVAPLKAADRELFLTFALAAAELLVEVTPEGRIGFAAGAFQSRLGQPPEAWIGQPVRQLVALADRATFDAHFSLLLARDRMAPTGFRLNDATGTPVSIGGLRRSRQDCHSFCISIAPTPQWAARPALADAAEFRHSLETDGAAGQLGLIEITAARPEAAAVIDEHLTGALPPSSRAGALGPGRYGVIGQGVDPGAVGRQLEGLLQEAGHAASVNATSLPLEAPGLTPMQATRALRYALSAFNRGGVAAVVEAGFDKGLNGFVAHAYTRAAGLRQAIADSRFRLAFQPIASLSTGQTHHYEALMRPEPGGEAPQDPQQFVLLAEALGLSAELDWAVLRSVCAAARLARNTRIAANISGLSLQSPSFRGALLALLDTEPLLVDRLMLEITESAEIENETEAGRSVAALRTRGLPLCIDDFGAGAATFRYLRLLRVDYVKIDGAYVRHARRSEKDRAIIASMVDLAHGLGTQVVAEHIETEEEAGLMRTLGVELGQGWLYGRPGPLPGRG</sequence>
<dbReference type="SMART" id="SM00091">
    <property type="entry name" value="PAS"/>
    <property type="match status" value="1"/>
</dbReference>
<dbReference type="InterPro" id="IPR050706">
    <property type="entry name" value="Cyclic-di-GMP_PDE-like"/>
</dbReference>
<dbReference type="SMART" id="SM00052">
    <property type="entry name" value="EAL"/>
    <property type="match status" value="1"/>
</dbReference>
<dbReference type="InterPro" id="IPR000014">
    <property type="entry name" value="PAS"/>
</dbReference>
<dbReference type="PANTHER" id="PTHR33121:SF79">
    <property type="entry name" value="CYCLIC DI-GMP PHOSPHODIESTERASE PDED-RELATED"/>
    <property type="match status" value="1"/>
</dbReference>
<protein>
    <submittedName>
        <fullName evidence="2">EAL domain-containing protein</fullName>
    </submittedName>
</protein>
<dbReference type="PANTHER" id="PTHR33121">
    <property type="entry name" value="CYCLIC DI-GMP PHOSPHODIESTERASE PDEF"/>
    <property type="match status" value="1"/>
</dbReference>
<evidence type="ECO:0000313" key="2">
    <source>
        <dbReference type="EMBL" id="MBL6079743.1"/>
    </source>
</evidence>
<proteinExistence type="predicted"/>
<evidence type="ECO:0000259" key="1">
    <source>
        <dbReference type="PROSITE" id="PS50883"/>
    </source>
</evidence>
<dbReference type="PROSITE" id="PS50883">
    <property type="entry name" value="EAL"/>
    <property type="match status" value="1"/>
</dbReference>
<dbReference type="EMBL" id="JAETWB010000008">
    <property type="protein sequence ID" value="MBL6079743.1"/>
    <property type="molecule type" value="Genomic_DNA"/>
</dbReference>
<reference evidence="2 3" key="1">
    <citation type="submission" date="2021-01" db="EMBL/GenBank/DDBJ databases">
        <title>Belnapia mucosa sp. nov. and Belnapia arida sp. nov., isolated from the Tabernas Desert (Almeria, Spain).</title>
        <authorList>
            <person name="Molina-Menor E."/>
            <person name="Vidal-Verdu A."/>
            <person name="Calonge A."/>
            <person name="Satari L."/>
            <person name="Pereto J."/>
            <person name="Porcar M."/>
        </authorList>
    </citation>
    <scope>NUCLEOTIDE SEQUENCE [LARGE SCALE GENOMIC DNA]</scope>
    <source>
        <strain evidence="2 3">T18</strain>
    </source>
</reference>
<dbReference type="Gene3D" id="3.20.20.450">
    <property type="entry name" value="EAL domain"/>
    <property type="match status" value="1"/>
</dbReference>
<dbReference type="SUPFAM" id="SSF55785">
    <property type="entry name" value="PYP-like sensor domain (PAS domain)"/>
    <property type="match status" value="1"/>
</dbReference>